<keyword evidence="1" id="KW-0732">Signal</keyword>
<dbReference type="InterPro" id="IPR002889">
    <property type="entry name" value="WSC_carb-bd"/>
</dbReference>
<protein>
    <recommendedName>
        <fullName evidence="2">WSC domain-containing protein</fullName>
    </recommendedName>
</protein>
<feature type="chain" id="PRO_5004123569" description="WSC domain-containing protein" evidence="1">
    <location>
        <begin position="19"/>
        <end position="251"/>
    </location>
</feature>
<evidence type="ECO:0000259" key="2">
    <source>
        <dbReference type="PROSITE" id="PS51212"/>
    </source>
</evidence>
<dbReference type="EMBL" id="KB733470">
    <property type="protein sequence ID" value="ENI01112.1"/>
    <property type="molecule type" value="Genomic_DNA"/>
</dbReference>
<reference evidence="3 4" key="1">
    <citation type="journal article" date="2012" name="PLoS Pathog.">
        <title>Diverse lifestyles and strategies of plant pathogenesis encoded in the genomes of eighteen Dothideomycetes fungi.</title>
        <authorList>
            <person name="Ohm R.A."/>
            <person name="Feau N."/>
            <person name="Henrissat B."/>
            <person name="Schoch C.L."/>
            <person name="Horwitz B.A."/>
            <person name="Barry K.W."/>
            <person name="Condon B.J."/>
            <person name="Copeland A.C."/>
            <person name="Dhillon B."/>
            <person name="Glaser F."/>
            <person name="Hesse C.N."/>
            <person name="Kosti I."/>
            <person name="LaButti K."/>
            <person name="Lindquist E.A."/>
            <person name="Lucas S."/>
            <person name="Salamov A.A."/>
            <person name="Bradshaw R.E."/>
            <person name="Ciuffetti L."/>
            <person name="Hamelin R.C."/>
            <person name="Kema G.H.J."/>
            <person name="Lawrence C."/>
            <person name="Scott J.A."/>
            <person name="Spatafora J.W."/>
            <person name="Turgeon B.G."/>
            <person name="de Wit P.J.G.M."/>
            <person name="Zhong S."/>
            <person name="Goodwin S.B."/>
            <person name="Grigoriev I.V."/>
        </authorList>
    </citation>
    <scope>NUCLEOTIDE SEQUENCE [LARGE SCALE GENOMIC DNA]</scope>
    <source>
        <strain evidence="4">C4 / ATCC 48331 / race T</strain>
    </source>
</reference>
<dbReference type="GeneID" id="25842410"/>
<dbReference type="RefSeq" id="XP_014075021.1">
    <property type="nucleotide sequence ID" value="XM_014219546.1"/>
</dbReference>
<evidence type="ECO:0000256" key="1">
    <source>
        <dbReference type="SAM" id="SignalP"/>
    </source>
</evidence>
<feature type="domain" description="WSC" evidence="2">
    <location>
        <begin position="162"/>
        <end position="251"/>
    </location>
</feature>
<proteinExistence type="predicted"/>
<evidence type="ECO:0000313" key="3">
    <source>
        <dbReference type="EMBL" id="ENI01112.1"/>
    </source>
</evidence>
<evidence type="ECO:0000313" key="4">
    <source>
        <dbReference type="Proteomes" id="UP000012338"/>
    </source>
</evidence>
<dbReference type="Pfam" id="PF01822">
    <property type="entry name" value="WSC"/>
    <property type="match status" value="1"/>
</dbReference>
<dbReference type="Proteomes" id="UP000012338">
    <property type="component" value="Unassembled WGS sequence"/>
</dbReference>
<feature type="signal peptide" evidence="1">
    <location>
        <begin position="1"/>
        <end position="18"/>
    </location>
</feature>
<dbReference type="SMART" id="SM00321">
    <property type="entry name" value="WSC"/>
    <property type="match status" value="1"/>
</dbReference>
<organism evidence="3 4">
    <name type="scientific">Cochliobolus heterostrophus (strain C4 / ATCC 48331 / race T)</name>
    <name type="common">Southern corn leaf blight fungus</name>
    <name type="synonym">Bipolaris maydis</name>
    <dbReference type="NCBI Taxonomy" id="665024"/>
    <lineage>
        <taxon>Eukaryota</taxon>
        <taxon>Fungi</taxon>
        <taxon>Dikarya</taxon>
        <taxon>Ascomycota</taxon>
        <taxon>Pezizomycotina</taxon>
        <taxon>Dothideomycetes</taxon>
        <taxon>Pleosporomycetidae</taxon>
        <taxon>Pleosporales</taxon>
        <taxon>Pleosporineae</taxon>
        <taxon>Pleosporaceae</taxon>
        <taxon>Bipolaris</taxon>
    </lineage>
</organism>
<dbReference type="OrthoDB" id="10420525at2759"/>
<sequence length="251" mass="27865">MKASPISLAFAILSTGYCFDGYVPDATIPHMDSMPHHQDSLQQNLRSINVLSDSYQCKNGATPSLECVDPLAKPTCSCSCTNGVIFNQTLSVSPQKDNNCDSCELEKEKCFDREQGCRAEIQDVVRDKENAEASLKDVLLREQTLQTQLQTAENTLAKVRRGWAPGNCYKDMDGLLERADSMTRSDMNHWFCAHFCMNYTYMGIKGTQCTCGNTLNKAAVKADQSQCNILCPSQKEWNCGGKSATLIRTRS</sequence>
<accession>N4X7B0</accession>
<dbReference type="AlphaFoldDB" id="N4X7B0"/>
<keyword evidence="4" id="KW-1185">Reference proteome</keyword>
<dbReference type="PROSITE" id="PS51212">
    <property type="entry name" value="WSC"/>
    <property type="match status" value="1"/>
</dbReference>
<dbReference type="HOGENOM" id="CLU_077165_0_0_1"/>
<reference evidence="4" key="2">
    <citation type="journal article" date="2013" name="PLoS Genet.">
        <title>Comparative genome structure, secondary metabolite, and effector coding capacity across Cochliobolus pathogens.</title>
        <authorList>
            <person name="Condon B.J."/>
            <person name="Leng Y."/>
            <person name="Wu D."/>
            <person name="Bushley K.E."/>
            <person name="Ohm R.A."/>
            <person name="Otillar R."/>
            <person name="Martin J."/>
            <person name="Schackwitz W."/>
            <person name="Grimwood J."/>
            <person name="MohdZainudin N."/>
            <person name="Xue C."/>
            <person name="Wang R."/>
            <person name="Manning V.A."/>
            <person name="Dhillon B."/>
            <person name="Tu Z.J."/>
            <person name="Steffenson B.J."/>
            <person name="Salamov A."/>
            <person name="Sun H."/>
            <person name="Lowry S."/>
            <person name="LaButti K."/>
            <person name="Han J."/>
            <person name="Copeland A."/>
            <person name="Lindquist E."/>
            <person name="Barry K."/>
            <person name="Schmutz J."/>
            <person name="Baker S.E."/>
            <person name="Ciuffetti L.M."/>
            <person name="Grigoriev I.V."/>
            <person name="Zhong S."/>
            <person name="Turgeon B.G."/>
        </authorList>
    </citation>
    <scope>NUCLEOTIDE SEQUENCE [LARGE SCALE GENOMIC DNA]</scope>
    <source>
        <strain evidence="4">C4 / ATCC 48331 / race T</strain>
    </source>
</reference>
<gene>
    <name evidence="3" type="ORF">COCC4DRAFT_204915</name>
</gene>
<name>N4X7B0_COCH4</name>